<dbReference type="Gene3D" id="2.60.40.10">
    <property type="entry name" value="Immunoglobulins"/>
    <property type="match status" value="2"/>
</dbReference>
<dbReference type="Proteomes" id="UP000184260">
    <property type="component" value="Unassembled WGS sequence"/>
</dbReference>
<dbReference type="InterPro" id="IPR000601">
    <property type="entry name" value="PKD_dom"/>
</dbReference>
<evidence type="ECO:0000313" key="3">
    <source>
        <dbReference type="EMBL" id="SHM74435.1"/>
    </source>
</evidence>
<reference evidence="4" key="1">
    <citation type="submission" date="2016-11" db="EMBL/GenBank/DDBJ databases">
        <authorList>
            <person name="Varghese N."/>
            <person name="Submissions S."/>
        </authorList>
    </citation>
    <scope>NUCLEOTIDE SEQUENCE [LARGE SCALE GENOMIC DNA]</scope>
    <source>
        <strain evidence="4">DSM 3661</strain>
    </source>
</reference>
<dbReference type="STRING" id="69322.SAMN05443669_10653"/>
<evidence type="ECO:0000256" key="1">
    <source>
        <dbReference type="SAM" id="SignalP"/>
    </source>
</evidence>
<dbReference type="InterPro" id="IPR013783">
    <property type="entry name" value="Ig-like_fold"/>
</dbReference>
<dbReference type="InterPro" id="IPR035986">
    <property type="entry name" value="PKD_dom_sf"/>
</dbReference>
<gene>
    <name evidence="3" type="ORF">SAMN05443669_10653</name>
</gene>
<keyword evidence="1" id="KW-0732">Signal</keyword>
<dbReference type="OrthoDB" id="9765926at2"/>
<evidence type="ECO:0000313" key="4">
    <source>
        <dbReference type="Proteomes" id="UP000184260"/>
    </source>
</evidence>
<accession>A0A1M7L9H3</accession>
<protein>
    <submittedName>
        <fullName evidence="3">Gliding motility-associated C-terminal domain-containing protein</fullName>
    </submittedName>
</protein>
<name>A0A1M7L9H3_9FLAO</name>
<dbReference type="EMBL" id="FRBU01000065">
    <property type="protein sequence ID" value="SHM74435.1"/>
    <property type="molecule type" value="Genomic_DNA"/>
</dbReference>
<dbReference type="PROSITE" id="PS50093">
    <property type="entry name" value="PKD"/>
    <property type="match status" value="1"/>
</dbReference>
<dbReference type="InterPro" id="IPR022409">
    <property type="entry name" value="PKD/Chitinase_dom"/>
</dbReference>
<dbReference type="InterPro" id="IPR026341">
    <property type="entry name" value="T9SS_type_B"/>
</dbReference>
<keyword evidence="4" id="KW-1185">Reference proteome</keyword>
<dbReference type="Pfam" id="PF13585">
    <property type="entry name" value="CHU_C"/>
    <property type="match status" value="1"/>
</dbReference>
<feature type="signal peptide" evidence="1">
    <location>
        <begin position="1"/>
        <end position="29"/>
    </location>
</feature>
<feature type="chain" id="PRO_5012816720" evidence="1">
    <location>
        <begin position="30"/>
        <end position="1289"/>
    </location>
</feature>
<sequence>MYFYCNFFLVYMNKFFTLLLLLLSLSTYAQGEANIWYFGERAGVDFNSGTPVALTNGELFTYEGCATISNSAGQLLFYTDGQYVFNRNHQLMVNGSGLKGTDSSTQSAIIVKKPNSSAIYYIFTCDERGNKEGIKYSEVDLTLNGGLGAVTSNKNILLITPTSEKLTAVQNKTGDGIWVIGHGFGNNNFYSFSIDNSGVNTNPVISSSGAVINSPAGIDAIGYMKVAPLGDQLICANRENLTQLFDFNNETGVVSNPRLITDKQTNYGVEFSQSGKIAYVSTGNDVTEKYEVNQYDLTASDIPSTEIRLLTVFNLLYQPSSLQLAPDGKIYLAIFNTPYLSAIANPNILGTGCNFQLNAVDLKGRSSFSGLPQFIQSYFLSTLNVQNNCLGEITSFSLTSGKEIIAAQWDLGDGTLSNEINPKHIYSSVGKYTVSVKATSKTGVTIETKDIVIYEVPKATQPQNIAICDSNNDGFASINLTSQNASILNGQDPNLYTVSYYASATNYSDNIVITNPTTYTNTTAYQSQTIIAAVSNKANPTCTSTTTFSVSVYETPVPKDSNAIQDFIVCDNTSFGNDKDGRVRFDLTQKATAILNGQLETQFVILYYRDAAMTQNINAPSSYVNDSPTQTVYVKMFNKDYPICFETTSFKIQVNPLPTINQNVDLKQCDDDIDGISIFNLEEVIPKITGNAANENITFFANQFDAQNNTNPITNPTNYTNQSISNDVVYARVSNSNECFRIATVNLIVSTTQIPINFLRNFTTCDDTVLGTNKDGISSFDFSGLDNEIKAIFPVGQQLAITYYRNLNDALTEKNSIMDISNYRNIGYPNSQKIYVRVDSKLNNDCLGLGSPIQLTVESIPIMQPIKETQCDDDRDGVFAFDTTTIQSRLLQGLTNVTLAYFDQNNNSLPNPLPNPFITISQIVKVKATNNTMKACSYETTVEFIVSTLPQVSPIPRSLVTICDDEIDPTKQDGKYAFDTSTFQNTILGGQTDMIVKYFDANNNLLSSPLPNPFVTKSQNITVEVINSLNTTCASKMTIPFVVNPIPAIQLTGEELVCSNLSTFTKIIDAGLTDELLKNSYTYDWTFDGKPITNESKYSLTINKAGTYTVKVSTIDGCSKTRVIIVAASNIAKIENIKIEDLTTSNSIQVSTTGTGDYVYALDDQNGSYQQENLFTNVSAGIHTIYVKDLNGCGIAIQEVALLGIPAFFTPNQDGYNDYWNVQGINNTFNSATKIHIFDRYGKLISLLNPLSQGWDGTYNGQALPSDDYWYNIALEDGRVFKGHFTLKR</sequence>
<dbReference type="Pfam" id="PF18911">
    <property type="entry name" value="PKD_4"/>
    <property type="match status" value="1"/>
</dbReference>
<feature type="domain" description="PKD" evidence="2">
    <location>
        <begin position="392"/>
        <end position="453"/>
    </location>
</feature>
<dbReference type="SMART" id="SM00089">
    <property type="entry name" value="PKD"/>
    <property type="match status" value="2"/>
</dbReference>
<proteinExistence type="predicted"/>
<dbReference type="SUPFAM" id="SSF101898">
    <property type="entry name" value="NHL repeat"/>
    <property type="match status" value="1"/>
</dbReference>
<dbReference type="NCBIfam" id="TIGR04131">
    <property type="entry name" value="Bac_Flav_CTERM"/>
    <property type="match status" value="1"/>
</dbReference>
<organism evidence="3 4">
    <name type="scientific">Flavobacterium xanthum</name>
    <dbReference type="NCBI Taxonomy" id="69322"/>
    <lineage>
        <taxon>Bacteria</taxon>
        <taxon>Pseudomonadati</taxon>
        <taxon>Bacteroidota</taxon>
        <taxon>Flavobacteriia</taxon>
        <taxon>Flavobacteriales</taxon>
        <taxon>Flavobacteriaceae</taxon>
        <taxon>Flavobacterium</taxon>
    </lineage>
</organism>
<evidence type="ECO:0000259" key="2">
    <source>
        <dbReference type="PROSITE" id="PS50093"/>
    </source>
</evidence>
<dbReference type="CDD" id="cd00146">
    <property type="entry name" value="PKD"/>
    <property type="match status" value="1"/>
</dbReference>
<dbReference type="SUPFAM" id="SSF49299">
    <property type="entry name" value="PKD domain"/>
    <property type="match status" value="2"/>
</dbReference>